<evidence type="ECO:0000259" key="6">
    <source>
        <dbReference type="PROSITE" id="PS51379"/>
    </source>
</evidence>
<keyword evidence="3" id="KW-0560">Oxidoreductase</keyword>
<gene>
    <name evidence="7" type="ORF">C8D82_11837</name>
</gene>
<dbReference type="SUPFAM" id="SSF54862">
    <property type="entry name" value="4Fe-4S ferredoxins"/>
    <property type="match status" value="1"/>
</dbReference>
<sequence length="274" mass="30351">MNELRFFVDERKCIRCGACVRDCPAQILKFDATQHPAMVEDGAKSCIRCQHCLAVCPSGAISILGRDPMDSQRAGAEPAPEAMLAQIKMRRTCRNYRKEAVDADTLHKLLGMLDWVPTGVNNHSLDFAVVDDPAVMDEIRAEVNDRVLAMMKMDPLPPFAARMERYRKQILAGRDVIFRGAPHLIAVSSKADSPCPEIDPVIALSYFELYAQTLGVGTTWCGLAAGAFKVFPKLRQRIGVPDGYELGYVMLFGPTSLKYPRATQPGKVRLHSVK</sequence>
<dbReference type="PROSITE" id="PS51379">
    <property type="entry name" value="4FE4S_FER_2"/>
    <property type="match status" value="2"/>
</dbReference>
<dbReference type="RefSeq" id="WP_116884458.1">
    <property type="nucleotide sequence ID" value="NZ_CALXNT010000088.1"/>
</dbReference>
<dbReference type="Gene3D" id="3.40.109.10">
    <property type="entry name" value="NADH Oxidase"/>
    <property type="match status" value="1"/>
</dbReference>
<dbReference type="Pfam" id="PF14697">
    <property type="entry name" value="Fer4_21"/>
    <property type="match status" value="1"/>
</dbReference>
<dbReference type="EMBL" id="QEKH01000018">
    <property type="protein sequence ID" value="PVY40038.1"/>
    <property type="molecule type" value="Genomic_DNA"/>
</dbReference>
<dbReference type="GeneID" id="78295752"/>
<dbReference type="SUPFAM" id="SSF55469">
    <property type="entry name" value="FMN-dependent nitroreductase-like"/>
    <property type="match status" value="1"/>
</dbReference>
<dbReference type="PANTHER" id="PTHR43673:SF10">
    <property type="entry name" value="NADH DEHYDROGENASE_NAD(P)H NITROREDUCTASE XCC3605-RELATED"/>
    <property type="match status" value="1"/>
</dbReference>
<proteinExistence type="inferred from homology"/>
<evidence type="ECO:0000256" key="1">
    <source>
        <dbReference type="ARBA" id="ARBA00007118"/>
    </source>
</evidence>
<evidence type="ECO:0000313" key="8">
    <source>
        <dbReference type="Proteomes" id="UP000245959"/>
    </source>
</evidence>
<dbReference type="InterPro" id="IPR029479">
    <property type="entry name" value="Nitroreductase"/>
</dbReference>
<dbReference type="InterPro" id="IPR017896">
    <property type="entry name" value="4Fe4S_Fe-S-bd"/>
</dbReference>
<comment type="similarity">
    <text evidence="1">Belongs to the nitroreductase family.</text>
</comment>
<dbReference type="Proteomes" id="UP000245959">
    <property type="component" value="Unassembled WGS sequence"/>
</dbReference>
<dbReference type="PROSITE" id="PS00198">
    <property type="entry name" value="4FE4S_FER_1"/>
    <property type="match status" value="2"/>
</dbReference>
<dbReference type="InterPro" id="IPR000415">
    <property type="entry name" value="Nitroreductase-like"/>
</dbReference>
<evidence type="ECO:0000256" key="5">
    <source>
        <dbReference type="ARBA" id="ARBA00023014"/>
    </source>
</evidence>
<keyword evidence="8" id="KW-1185">Reference proteome</keyword>
<name>A0A2U1AUD9_9BACT</name>
<dbReference type="Gene3D" id="3.30.70.20">
    <property type="match status" value="1"/>
</dbReference>
<dbReference type="GO" id="GO:0046872">
    <property type="term" value="F:metal ion binding"/>
    <property type="evidence" value="ECO:0007669"/>
    <property type="project" value="UniProtKB-KW"/>
</dbReference>
<dbReference type="AlphaFoldDB" id="A0A2U1AUD9"/>
<dbReference type="Pfam" id="PF00881">
    <property type="entry name" value="Nitroreductase"/>
    <property type="match status" value="1"/>
</dbReference>
<feature type="domain" description="4Fe-4S ferredoxin-type" evidence="6">
    <location>
        <begin position="4"/>
        <end position="33"/>
    </location>
</feature>
<evidence type="ECO:0000313" key="7">
    <source>
        <dbReference type="EMBL" id="PVY40038.1"/>
    </source>
</evidence>
<organism evidence="7 8">
    <name type="scientific">Victivallis vadensis</name>
    <dbReference type="NCBI Taxonomy" id="172901"/>
    <lineage>
        <taxon>Bacteria</taxon>
        <taxon>Pseudomonadati</taxon>
        <taxon>Lentisphaerota</taxon>
        <taxon>Lentisphaeria</taxon>
        <taxon>Victivallales</taxon>
        <taxon>Victivallaceae</taxon>
        <taxon>Victivallis</taxon>
    </lineage>
</organism>
<comment type="caution">
    <text evidence="7">The sequence shown here is derived from an EMBL/GenBank/DDBJ whole genome shotgun (WGS) entry which is preliminary data.</text>
</comment>
<dbReference type="CDD" id="cd02143">
    <property type="entry name" value="nitroreductase_FeS-like"/>
    <property type="match status" value="1"/>
</dbReference>
<evidence type="ECO:0000256" key="4">
    <source>
        <dbReference type="ARBA" id="ARBA00023004"/>
    </source>
</evidence>
<dbReference type="GO" id="GO:0016491">
    <property type="term" value="F:oxidoreductase activity"/>
    <property type="evidence" value="ECO:0007669"/>
    <property type="project" value="UniProtKB-KW"/>
</dbReference>
<evidence type="ECO:0000256" key="3">
    <source>
        <dbReference type="ARBA" id="ARBA00023002"/>
    </source>
</evidence>
<reference evidence="7 8" key="1">
    <citation type="submission" date="2018-04" db="EMBL/GenBank/DDBJ databases">
        <title>Genomic Encyclopedia of Type Strains, Phase IV (KMG-IV): sequencing the most valuable type-strain genomes for metagenomic binning, comparative biology and taxonomic classification.</title>
        <authorList>
            <person name="Goeker M."/>
        </authorList>
    </citation>
    <scope>NUCLEOTIDE SEQUENCE [LARGE SCALE GENOMIC DNA]</scope>
    <source>
        <strain evidence="7 8">DSM 14823</strain>
    </source>
</reference>
<dbReference type="PANTHER" id="PTHR43673">
    <property type="entry name" value="NAD(P)H NITROREDUCTASE YDGI-RELATED"/>
    <property type="match status" value="1"/>
</dbReference>
<feature type="domain" description="4Fe-4S ferredoxin-type" evidence="6">
    <location>
        <begin position="36"/>
        <end position="66"/>
    </location>
</feature>
<protein>
    <submittedName>
        <fullName evidence="7">Nitroreductase</fullName>
    </submittedName>
</protein>
<dbReference type="GO" id="GO:0051536">
    <property type="term" value="F:iron-sulfur cluster binding"/>
    <property type="evidence" value="ECO:0007669"/>
    <property type="project" value="UniProtKB-KW"/>
</dbReference>
<keyword evidence="2" id="KW-0479">Metal-binding</keyword>
<accession>A0A2U1AUD9</accession>
<keyword evidence="4" id="KW-0408">Iron</keyword>
<dbReference type="InterPro" id="IPR017900">
    <property type="entry name" value="4Fe4S_Fe_S_CS"/>
</dbReference>
<evidence type="ECO:0000256" key="2">
    <source>
        <dbReference type="ARBA" id="ARBA00022723"/>
    </source>
</evidence>
<keyword evidence="5" id="KW-0411">Iron-sulfur</keyword>